<accession>A0AB72ZRD3</accession>
<dbReference type="EMBL" id="AKRT01000124">
    <property type="protein sequence ID" value="EIR23106.1"/>
    <property type="molecule type" value="Genomic_DNA"/>
</dbReference>
<dbReference type="AlphaFoldDB" id="A0AB72ZRD3"/>
<name>A0AB72ZRD3_YERPE</name>
<gene>
    <name evidence="1" type="ORF">YPPY08_0981</name>
</gene>
<evidence type="ECO:0000313" key="2">
    <source>
        <dbReference type="Proteomes" id="UP000003231"/>
    </source>
</evidence>
<proteinExistence type="predicted"/>
<dbReference type="Proteomes" id="UP000003231">
    <property type="component" value="Unassembled WGS sequence"/>
</dbReference>
<evidence type="ECO:0008006" key="3">
    <source>
        <dbReference type="Google" id="ProtNLM"/>
    </source>
</evidence>
<evidence type="ECO:0000313" key="1">
    <source>
        <dbReference type="EMBL" id="EIR23106.1"/>
    </source>
</evidence>
<reference evidence="1 2" key="1">
    <citation type="submission" date="2012-05" db="EMBL/GenBank/DDBJ databases">
        <title>Genome sequence of Yersinia Pestis PY-08.</title>
        <authorList>
            <person name="Santana-Cruz I."/>
            <person name="Sengamalay N."/>
            <person name="McCracken C."/>
            <person name="Daugherty S.C."/>
            <person name="Maroo A."/>
            <person name="Vara P.G."/>
            <person name="Tallon L.J."/>
            <person name="Sadzewicz L."/>
            <person name="Vinetz J.M."/>
            <person name="Cespedes Zambrano M.J."/>
            <person name="Fraser-Liggett C.M."/>
            <person name="Tettelin H."/>
        </authorList>
    </citation>
    <scope>NUCLEOTIDE SEQUENCE [LARGE SCALE GENOMIC DNA]</scope>
    <source>
        <strain evidence="1 2">PY-08</strain>
    </source>
</reference>
<comment type="caution">
    <text evidence="1">The sequence shown here is derived from an EMBL/GenBank/DDBJ whole genome shotgun (WGS) entry which is preliminary data.</text>
</comment>
<sequence length="40" mass="4862">MPQDGDFIRRRAFSCVRSFFHKALFFTIARPHQFFIFPLI</sequence>
<protein>
    <recommendedName>
        <fullName evidence="3">PyrBI operon attenuator</fullName>
    </recommendedName>
</protein>
<organism evidence="1 2">
    <name type="scientific">Yersinia pestis PY-08</name>
    <dbReference type="NCBI Taxonomy" id="992134"/>
    <lineage>
        <taxon>Bacteria</taxon>
        <taxon>Pseudomonadati</taxon>
        <taxon>Pseudomonadota</taxon>
        <taxon>Gammaproteobacteria</taxon>
        <taxon>Enterobacterales</taxon>
        <taxon>Yersiniaceae</taxon>
        <taxon>Yersinia</taxon>
    </lineage>
</organism>